<evidence type="ECO:0000256" key="5">
    <source>
        <dbReference type="ARBA" id="ARBA00023125"/>
    </source>
</evidence>
<dbReference type="InterPro" id="IPR001005">
    <property type="entry name" value="SANT/Myb"/>
</dbReference>
<name>A0A6J3KFP1_9HYME</name>
<feature type="region of interest" description="Disordered" evidence="7">
    <location>
        <begin position="288"/>
        <end position="360"/>
    </location>
</feature>
<organism evidence="10 11">
    <name type="scientific">Bombus vosnesenskii</name>
    <dbReference type="NCBI Taxonomy" id="207650"/>
    <lineage>
        <taxon>Eukaryota</taxon>
        <taxon>Metazoa</taxon>
        <taxon>Ecdysozoa</taxon>
        <taxon>Arthropoda</taxon>
        <taxon>Hexapoda</taxon>
        <taxon>Insecta</taxon>
        <taxon>Pterygota</taxon>
        <taxon>Neoptera</taxon>
        <taxon>Endopterygota</taxon>
        <taxon>Hymenoptera</taxon>
        <taxon>Apocrita</taxon>
        <taxon>Aculeata</taxon>
        <taxon>Apoidea</taxon>
        <taxon>Anthophila</taxon>
        <taxon>Apidae</taxon>
        <taxon>Bombus</taxon>
        <taxon>Pyrobombus</taxon>
    </lineage>
</organism>
<dbReference type="GO" id="GO:0003677">
    <property type="term" value="F:DNA binding"/>
    <property type="evidence" value="ECO:0007669"/>
    <property type="project" value="UniProtKB-KW"/>
</dbReference>
<sequence>MEEIWQENITVQYPAAERTIDQSRSSGEAYSSSFFGLRVQTTKTAIKFLISPLDRKMSRKSAARKRKQVSSKRGKETKDRIMEYAIIPECQDRSYSEKEYTTSREEKMWDPNVNVEGWFYHYTLVARTALTLKQQHKGIPDAEAMENSCSGVAEQYISDVLHVSNYDSHEALQMICTQDVPRKIVDKWKPEDMQLFTDGIMKYGKNFSVIRRKMLPHKRVEDFSLFYYVWKRSSMAEAWRKSRAIIKAKKRKMKEERLRKQSNNKPPCNLSNGRVMTRSATAAAKLALQNSEETDNDSKSSTSTSPSEKDEETSSTAESTDSSREHVQKTENGLPESAILEKSPMKNKQISDSCGKQRAKRKLSIPRKIVNFDEKSADEAEEIKCVPAPIIPRWKKRGRMKNTLFNNTRAIFQLRDRLHILIS</sequence>
<comment type="subcellular location">
    <subcellularLocation>
        <location evidence="1">Nucleus</location>
    </subcellularLocation>
</comment>
<protein>
    <submittedName>
        <fullName evidence="11">Mesoderm induction early response protein 1-like</fullName>
    </submittedName>
</protein>
<dbReference type="PANTHER" id="PTHR10865">
    <property type="entry name" value="METASTASIS-ASSOCIATED PROTEIN AND MESODERM INDUCTION EARLY RESPONSE PROTEIN"/>
    <property type="match status" value="1"/>
</dbReference>
<keyword evidence="10" id="KW-1185">Reference proteome</keyword>
<evidence type="ECO:0000256" key="1">
    <source>
        <dbReference type="ARBA" id="ARBA00004123"/>
    </source>
</evidence>
<reference evidence="11" key="1">
    <citation type="submission" date="2025-08" db="UniProtKB">
        <authorList>
            <consortium name="RefSeq"/>
        </authorList>
    </citation>
    <scope>IDENTIFICATION</scope>
    <source>
        <tissue evidence="11">Muscle</tissue>
    </source>
</reference>
<dbReference type="InterPro" id="IPR000949">
    <property type="entry name" value="ELM2_dom"/>
</dbReference>
<dbReference type="GO" id="GO:0000122">
    <property type="term" value="P:negative regulation of transcription by RNA polymerase II"/>
    <property type="evidence" value="ECO:0007669"/>
    <property type="project" value="TreeGrafter"/>
</dbReference>
<feature type="domain" description="SANT" evidence="9">
    <location>
        <begin position="183"/>
        <end position="235"/>
    </location>
</feature>
<gene>
    <name evidence="11" type="primary">LOC117234044</name>
</gene>
<evidence type="ECO:0000256" key="2">
    <source>
        <dbReference type="ARBA" id="ARBA00022723"/>
    </source>
</evidence>
<dbReference type="InterPro" id="IPR017884">
    <property type="entry name" value="SANT_dom"/>
</dbReference>
<keyword evidence="2" id="KW-0479">Metal-binding</keyword>
<dbReference type="GO" id="GO:0042826">
    <property type="term" value="F:histone deacetylase binding"/>
    <property type="evidence" value="ECO:0007669"/>
    <property type="project" value="TreeGrafter"/>
</dbReference>
<dbReference type="FunFam" id="1.10.10.60:FF:000012">
    <property type="entry name" value="Metastasis-associated 1 family, member 3"/>
    <property type="match status" value="1"/>
</dbReference>
<proteinExistence type="predicted"/>
<keyword evidence="5" id="KW-0238">DNA-binding</keyword>
<feature type="region of interest" description="Disordered" evidence="7">
    <location>
        <begin position="250"/>
        <end position="274"/>
    </location>
</feature>
<feature type="compositionally biased region" description="Polar residues" evidence="7">
    <location>
        <begin position="261"/>
        <end position="274"/>
    </location>
</feature>
<evidence type="ECO:0000259" key="8">
    <source>
        <dbReference type="PROSITE" id="PS51156"/>
    </source>
</evidence>
<dbReference type="SUPFAM" id="SSF46689">
    <property type="entry name" value="Homeodomain-like"/>
    <property type="match status" value="1"/>
</dbReference>
<dbReference type="InterPro" id="IPR040138">
    <property type="entry name" value="MIER/MTA"/>
</dbReference>
<feature type="domain" description="ELM2" evidence="8">
    <location>
        <begin position="75"/>
        <end position="179"/>
    </location>
</feature>
<evidence type="ECO:0000256" key="6">
    <source>
        <dbReference type="ARBA" id="ARBA00023242"/>
    </source>
</evidence>
<evidence type="ECO:0000313" key="11">
    <source>
        <dbReference type="RefSeq" id="XP_033350769.1"/>
    </source>
</evidence>
<evidence type="ECO:0000259" key="9">
    <source>
        <dbReference type="PROSITE" id="PS51293"/>
    </source>
</evidence>
<dbReference type="KEGG" id="bvk:117234044"/>
<evidence type="ECO:0000256" key="3">
    <source>
        <dbReference type="ARBA" id="ARBA00022771"/>
    </source>
</evidence>
<dbReference type="GO" id="GO:0005654">
    <property type="term" value="C:nucleoplasm"/>
    <property type="evidence" value="ECO:0007669"/>
    <property type="project" value="TreeGrafter"/>
</dbReference>
<dbReference type="AlphaFoldDB" id="A0A6J3KFP1"/>
<dbReference type="PROSITE" id="PS51156">
    <property type="entry name" value="ELM2"/>
    <property type="match status" value="1"/>
</dbReference>
<dbReference type="Gene3D" id="1.10.10.60">
    <property type="entry name" value="Homeodomain-like"/>
    <property type="match status" value="1"/>
</dbReference>
<dbReference type="Gene3D" id="4.10.1240.50">
    <property type="match status" value="1"/>
</dbReference>
<dbReference type="PANTHER" id="PTHR10865:SF28">
    <property type="entry name" value="ELM2 DOMAIN-CONTAINING PROTEIN"/>
    <property type="match status" value="1"/>
</dbReference>
<dbReference type="RefSeq" id="XP_033350769.1">
    <property type="nucleotide sequence ID" value="XM_033494878.1"/>
</dbReference>
<evidence type="ECO:0000256" key="7">
    <source>
        <dbReference type="SAM" id="MobiDB-lite"/>
    </source>
</evidence>
<dbReference type="Proteomes" id="UP000504631">
    <property type="component" value="Unplaced"/>
</dbReference>
<dbReference type="GeneID" id="117234044"/>
<keyword evidence="4" id="KW-0862">Zinc</keyword>
<dbReference type="GO" id="GO:0008270">
    <property type="term" value="F:zinc ion binding"/>
    <property type="evidence" value="ECO:0007669"/>
    <property type="project" value="UniProtKB-KW"/>
</dbReference>
<dbReference type="InterPro" id="IPR009057">
    <property type="entry name" value="Homeodomain-like_sf"/>
</dbReference>
<dbReference type="GO" id="GO:0003714">
    <property type="term" value="F:transcription corepressor activity"/>
    <property type="evidence" value="ECO:0007669"/>
    <property type="project" value="TreeGrafter"/>
</dbReference>
<dbReference type="SMART" id="SM00717">
    <property type="entry name" value="SANT"/>
    <property type="match status" value="1"/>
</dbReference>
<keyword evidence="6" id="KW-0539">Nucleus</keyword>
<evidence type="ECO:0000256" key="4">
    <source>
        <dbReference type="ARBA" id="ARBA00022833"/>
    </source>
</evidence>
<accession>A0A6J3KFP1</accession>
<dbReference type="PROSITE" id="PS51293">
    <property type="entry name" value="SANT"/>
    <property type="match status" value="1"/>
</dbReference>
<keyword evidence="3" id="KW-0863">Zinc-finger</keyword>
<evidence type="ECO:0000313" key="10">
    <source>
        <dbReference type="Proteomes" id="UP000504631"/>
    </source>
</evidence>